<dbReference type="Proteomes" id="UP000316208">
    <property type="component" value="Unassembled WGS sequence"/>
</dbReference>
<dbReference type="Pfam" id="PF13472">
    <property type="entry name" value="Lipase_GDSL_2"/>
    <property type="match status" value="1"/>
</dbReference>
<sequence length="236" mass="26340">MIMLKTWKTILLAGMLVVSLTACVNQNGGSSSSAVKTETSTNKDEKTLKETSTSMNENTELKSLFKESVFFGDSITEGFTFHDVLDKTNVFGEAGKTAFFALEDNDVAKVAERNPKHLFIALGSDDILWPTENPLQEGIQNYGKLLDQIKEKIPQTKVTILSVTPVTEKALKEEPRYSNIAAYNQMLKELADKKQVKYVDVSSVAEQNPALYDEDGIHFKAEFYPLLLDFLKGELK</sequence>
<keyword evidence="5" id="KW-1185">Reference proteome</keyword>
<dbReference type="InterPro" id="IPR013830">
    <property type="entry name" value="SGNH_hydro"/>
</dbReference>
<feature type="signal peptide" evidence="2">
    <location>
        <begin position="1"/>
        <end position="24"/>
    </location>
</feature>
<evidence type="ECO:0000256" key="1">
    <source>
        <dbReference type="SAM" id="MobiDB-lite"/>
    </source>
</evidence>
<feature type="compositionally biased region" description="Polar residues" evidence="1">
    <location>
        <begin position="27"/>
        <end position="40"/>
    </location>
</feature>
<dbReference type="PANTHER" id="PTHR30383">
    <property type="entry name" value="THIOESTERASE 1/PROTEASE 1/LYSOPHOSPHOLIPASE L1"/>
    <property type="match status" value="1"/>
</dbReference>
<organism evidence="4 5">
    <name type="scientific">Paenibacillus popilliae</name>
    <name type="common">Bacillus popilliae</name>
    <dbReference type="NCBI Taxonomy" id="78057"/>
    <lineage>
        <taxon>Bacteria</taxon>
        <taxon>Bacillati</taxon>
        <taxon>Bacillota</taxon>
        <taxon>Bacilli</taxon>
        <taxon>Bacillales</taxon>
        <taxon>Paenibacillaceae</taxon>
        <taxon>Paenibacillus</taxon>
    </lineage>
</organism>
<gene>
    <name evidence="4" type="ORF">C7Y44_01445</name>
</gene>
<dbReference type="SUPFAM" id="SSF52266">
    <property type="entry name" value="SGNH hydrolase"/>
    <property type="match status" value="1"/>
</dbReference>
<reference evidence="4 5" key="1">
    <citation type="submission" date="2018-03" db="EMBL/GenBank/DDBJ databases">
        <title>Aerobic endospore-forming bacteria genome sequencing and assembly.</title>
        <authorList>
            <person name="Cavalcante D.A."/>
            <person name="Driks A."/>
            <person name="Putonti C."/>
            <person name="De-Souza M.T."/>
        </authorList>
    </citation>
    <scope>NUCLEOTIDE SEQUENCE [LARGE SCALE GENOMIC DNA]</scope>
    <source>
        <strain evidence="4 5">SDF0028</strain>
    </source>
</reference>
<protein>
    <submittedName>
        <fullName evidence="4">Lysophospholipase</fullName>
    </submittedName>
</protein>
<proteinExistence type="predicted"/>
<dbReference type="InterPro" id="IPR051532">
    <property type="entry name" value="Ester_Hydrolysis_Enzymes"/>
</dbReference>
<evidence type="ECO:0000313" key="4">
    <source>
        <dbReference type="EMBL" id="TQR46378.1"/>
    </source>
</evidence>
<evidence type="ECO:0000313" key="5">
    <source>
        <dbReference type="Proteomes" id="UP000316208"/>
    </source>
</evidence>
<name>A0ABY3AUG8_PAEPP</name>
<feature type="region of interest" description="Disordered" evidence="1">
    <location>
        <begin position="27"/>
        <end position="53"/>
    </location>
</feature>
<dbReference type="InterPro" id="IPR036514">
    <property type="entry name" value="SGNH_hydro_sf"/>
</dbReference>
<dbReference type="PROSITE" id="PS51257">
    <property type="entry name" value="PROKAR_LIPOPROTEIN"/>
    <property type="match status" value="1"/>
</dbReference>
<evidence type="ECO:0000256" key="2">
    <source>
        <dbReference type="SAM" id="SignalP"/>
    </source>
</evidence>
<feature type="domain" description="SGNH hydrolase-type esterase" evidence="3">
    <location>
        <begin position="70"/>
        <end position="224"/>
    </location>
</feature>
<feature type="chain" id="PRO_5046288378" evidence="2">
    <location>
        <begin position="25"/>
        <end position="236"/>
    </location>
</feature>
<dbReference type="EMBL" id="SADY01000001">
    <property type="protein sequence ID" value="TQR46378.1"/>
    <property type="molecule type" value="Genomic_DNA"/>
</dbReference>
<dbReference type="Gene3D" id="3.40.50.1110">
    <property type="entry name" value="SGNH hydrolase"/>
    <property type="match status" value="1"/>
</dbReference>
<comment type="caution">
    <text evidence="4">The sequence shown here is derived from an EMBL/GenBank/DDBJ whole genome shotgun (WGS) entry which is preliminary data.</text>
</comment>
<evidence type="ECO:0000259" key="3">
    <source>
        <dbReference type="Pfam" id="PF13472"/>
    </source>
</evidence>
<accession>A0ABY3AUG8</accession>
<keyword evidence="2" id="KW-0732">Signal</keyword>